<dbReference type="Proteomes" id="UP000623687">
    <property type="component" value="Unassembled WGS sequence"/>
</dbReference>
<dbReference type="EMBL" id="JACETU010000001">
    <property type="protein sequence ID" value="KAF7440943.1"/>
    <property type="molecule type" value="Genomic_DNA"/>
</dbReference>
<feature type="active site" description="Proton donor" evidence="5">
    <location>
        <position position="509"/>
    </location>
</feature>
<evidence type="ECO:0000256" key="5">
    <source>
        <dbReference type="PIRSR" id="PIRSR000137-1"/>
    </source>
</evidence>
<dbReference type="Pfam" id="PF00732">
    <property type="entry name" value="GMC_oxred_N"/>
    <property type="match status" value="1"/>
</dbReference>
<organism evidence="8 9">
    <name type="scientific">Pleurotus ostreatus</name>
    <name type="common">Oyster mushroom</name>
    <name type="synonym">White-rot fungus</name>
    <dbReference type="NCBI Taxonomy" id="5322"/>
    <lineage>
        <taxon>Eukaryota</taxon>
        <taxon>Fungi</taxon>
        <taxon>Dikarya</taxon>
        <taxon>Basidiomycota</taxon>
        <taxon>Agaricomycotina</taxon>
        <taxon>Agaricomycetes</taxon>
        <taxon>Agaricomycetidae</taxon>
        <taxon>Agaricales</taxon>
        <taxon>Pleurotineae</taxon>
        <taxon>Pleurotaceae</taxon>
        <taxon>Pleurotus</taxon>
    </lineage>
</organism>
<keyword evidence="9" id="KW-1185">Reference proteome</keyword>
<dbReference type="PROSITE" id="PS00624">
    <property type="entry name" value="GMC_OXRED_2"/>
    <property type="match status" value="1"/>
</dbReference>
<proteinExistence type="inferred from homology"/>
<dbReference type="OrthoDB" id="269227at2759"/>
<dbReference type="InterPro" id="IPR000172">
    <property type="entry name" value="GMC_OxRdtase_N"/>
</dbReference>
<keyword evidence="4" id="KW-0274">FAD</keyword>
<dbReference type="InterPro" id="IPR012132">
    <property type="entry name" value="GMC_OxRdtase"/>
</dbReference>
<evidence type="ECO:0000256" key="4">
    <source>
        <dbReference type="ARBA" id="ARBA00022827"/>
    </source>
</evidence>
<comment type="cofactor">
    <cofactor evidence="1">
        <name>FAD</name>
        <dbReference type="ChEBI" id="CHEBI:57692"/>
    </cofactor>
</comment>
<protein>
    <recommendedName>
        <fullName evidence="7">Glucose-methanol-choline oxidoreductase N-terminal domain-containing protein</fullName>
    </recommendedName>
</protein>
<dbReference type="RefSeq" id="XP_036636787.1">
    <property type="nucleotide sequence ID" value="XM_036770942.1"/>
</dbReference>
<keyword evidence="3" id="KW-0285">Flavoprotein</keyword>
<evidence type="ECO:0000313" key="8">
    <source>
        <dbReference type="EMBL" id="KAF7440943.1"/>
    </source>
</evidence>
<feature type="active site" description="Proton acceptor" evidence="5">
    <location>
        <position position="553"/>
    </location>
</feature>
<comment type="similarity">
    <text evidence="2">Belongs to the GMC oxidoreductase family.</text>
</comment>
<dbReference type="PIRSF" id="PIRSF000137">
    <property type="entry name" value="Alcohol_oxidase"/>
    <property type="match status" value="1"/>
</dbReference>
<gene>
    <name evidence="8" type="ORF">PC9H_001292</name>
</gene>
<dbReference type="AlphaFoldDB" id="A0A8H7A3I1"/>
<evidence type="ECO:0000256" key="3">
    <source>
        <dbReference type="ARBA" id="ARBA00022630"/>
    </source>
</evidence>
<dbReference type="GeneID" id="59371133"/>
<evidence type="ECO:0000256" key="2">
    <source>
        <dbReference type="ARBA" id="ARBA00010790"/>
    </source>
</evidence>
<evidence type="ECO:0000256" key="1">
    <source>
        <dbReference type="ARBA" id="ARBA00001974"/>
    </source>
</evidence>
<comment type="caution">
    <text evidence="8">The sequence shown here is derived from an EMBL/GenBank/DDBJ whole genome shotgun (WGS) entry which is preliminary data.</text>
</comment>
<dbReference type="SUPFAM" id="SSF54373">
    <property type="entry name" value="FAD-linked reductases, C-terminal domain"/>
    <property type="match status" value="1"/>
</dbReference>
<dbReference type="InterPro" id="IPR007867">
    <property type="entry name" value="GMC_OxRtase_C"/>
</dbReference>
<keyword evidence="6" id="KW-0732">Signal</keyword>
<dbReference type="VEuPathDB" id="FungiDB:PC9H_001292"/>
<dbReference type="GO" id="GO:0050660">
    <property type="term" value="F:flavin adenine dinucleotide binding"/>
    <property type="evidence" value="ECO:0007669"/>
    <property type="project" value="InterPro"/>
</dbReference>
<dbReference type="PANTHER" id="PTHR11552:SF147">
    <property type="entry name" value="CHOLINE DEHYDROGENASE, MITOCHONDRIAL"/>
    <property type="match status" value="1"/>
</dbReference>
<dbReference type="PANTHER" id="PTHR11552">
    <property type="entry name" value="GLUCOSE-METHANOL-CHOLINE GMC OXIDOREDUCTASE"/>
    <property type="match status" value="1"/>
</dbReference>
<dbReference type="Gene3D" id="3.30.560.10">
    <property type="entry name" value="Glucose Oxidase, domain 3"/>
    <property type="match status" value="1"/>
</dbReference>
<dbReference type="Gene3D" id="3.50.50.60">
    <property type="entry name" value="FAD/NAD(P)-binding domain"/>
    <property type="match status" value="1"/>
</dbReference>
<accession>A0A8H7A3I1</accession>
<feature type="signal peptide" evidence="6">
    <location>
        <begin position="1"/>
        <end position="20"/>
    </location>
</feature>
<evidence type="ECO:0000259" key="7">
    <source>
        <dbReference type="PROSITE" id="PS00624"/>
    </source>
</evidence>
<feature type="domain" description="Glucose-methanol-choline oxidoreductase N-terminal" evidence="7">
    <location>
        <begin position="282"/>
        <end position="296"/>
    </location>
</feature>
<reference evidence="8" key="1">
    <citation type="submission" date="2019-07" db="EMBL/GenBank/DDBJ databases">
        <authorList>
            <person name="Palmer J.M."/>
        </authorList>
    </citation>
    <scope>NUCLEOTIDE SEQUENCE</scope>
    <source>
        <strain evidence="8">PC9</strain>
    </source>
</reference>
<sequence length="576" mass="62725">MFSSPVIFMQIVAYLCFAGAKILGSTDDLLNQYDFIIVGGGTAGNVVANRLSADRRTTVLVIEAGGSNDVLDLQIPYLWTSLIGSAYDWNSTSTPQSGLGNRSVTLARGIGLGGSSSINAMLYTLGSADNYDAIAELVNDESWSWNRLQPFFGKDVTQPGSPSSPASDMIEVAPPRFYQPTDDRIMQTTQENSEFPFNNNTNSGKQLGFGWSKSTIAPDGTRSSSRTVYLKPEVINRPNLHVLLNTQATRLLQLDRADRTRFNGVEFVESVHAKREIILSAGAYGTPHILLNSGIGDARDLNSVGVTPRHELPSVGHNLTDHSLTTLTWTVNSTTTYESIRRNETLWATLLEQWRRNGTGDFSSSGIDHVACLRLPSTADIFNSVQDPSAGPNTGHFEIIITNGNIFGGPTSDNLIAATLMVLTPMSRGFVKLNSAHPLDKAAINPSYLSHRFDQYTMREAIRSTQRFFDSPAWEGYVLSRAGDYAAVDLQDDNELDAYIRDNVVSGLHPVGSSSMSPRGASWGVTDPDLKVKGLKGLRVVDASVIPLIPAAHTQGPTYIYAERAADIIKKDWDTV</sequence>
<evidence type="ECO:0000313" key="9">
    <source>
        <dbReference type="Proteomes" id="UP000623687"/>
    </source>
</evidence>
<dbReference type="GO" id="GO:0016614">
    <property type="term" value="F:oxidoreductase activity, acting on CH-OH group of donors"/>
    <property type="evidence" value="ECO:0007669"/>
    <property type="project" value="InterPro"/>
</dbReference>
<evidence type="ECO:0000256" key="6">
    <source>
        <dbReference type="SAM" id="SignalP"/>
    </source>
</evidence>
<dbReference type="SUPFAM" id="SSF51905">
    <property type="entry name" value="FAD/NAD(P)-binding domain"/>
    <property type="match status" value="1"/>
</dbReference>
<dbReference type="InterPro" id="IPR036188">
    <property type="entry name" value="FAD/NAD-bd_sf"/>
</dbReference>
<name>A0A8H7A3I1_PLEOS</name>
<dbReference type="Pfam" id="PF05199">
    <property type="entry name" value="GMC_oxred_C"/>
    <property type="match status" value="1"/>
</dbReference>
<feature type="chain" id="PRO_5034766136" description="Glucose-methanol-choline oxidoreductase N-terminal domain-containing protein" evidence="6">
    <location>
        <begin position="21"/>
        <end position="576"/>
    </location>
</feature>